<dbReference type="GO" id="GO:0006145">
    <property type="term" value="P:purine nucleobase catabolic process"/>
    <property type="evidence" value="ECO:0007669"/>
    <property type="project" value="TreeGrafter"/>
</dbReference>
<dbReference type="Gene3D" id="3.20.20.140">
    <property type="entry name" value="Metal-dependent hydrolases"/>
    <property type="match status" value="1"/>
</dbReference>
<name>A0A0H3FX18_ZYMMA</name>
<organism evidence="3 4">
    <name type="scientific">Zymomonas mobilis subsp. mobilis (strain ATCC 10988 / DSM 424 / LMG 404 / NCIMB 8938 / NRRL B-806 / ZM1)</name>
    <dbReference type="NCBI Taxonomy" id="555217"/>
    <lineage>
        <taxon>Bacteria</taxon>
        <taxon>Pseudomonadati</taxon>
        <taxon>Pseudomonadota</taxon>
        <taxon>Alphaproteobacteria</taxon>
        <taxon>Sphingomonadales</taxon>
        <taxon>Zymomonadaceae</taxon>
        <taxon>Zymomonas</taxon>
    </lineage>
</organism>
<dbReference type="AlphaFoldDB" id="A0A0H3FX18"/>
<dbReference type="eggNOG" id="COG0044">
    <property type="taxonomic scope" value="Bacteria"/>
</dbReference>
<dbReference type="CDD" id="cd01317">
    <property type="entry name" value="DHOase_IIa"/>
    <property type="match status" value="1"/>
</dbReference>
<dbReference type="HOGENOM" id="CLU_015572_1_0_5"/>
<dbReference type="GO" id="GO:0046872">
    <property type="term" value="F:metal ion binding"/>
    <property type="evidence" value="ECO:0007669"/>
    <property type="project" value="InterPro"/>
</dbReference>
<proteinExistence type="predicted"/>
<dbReference type="SUPFAM" id="SSF51556">
    <property type="entry name" value="Metallo-dependent hydrolases"/>
    <property type="match status" value="1"/>
</dbReference>
<dbReference type="EMBL" id="CP002850">
    <property type="protein sequence ID" value="AEH62344.1"/>
    <property type="molecule type" value="Genomic_DNA"/>
</dbReference>
<evidence type="ECO:0000313" key="3">
    <source>
        <dbReference type="EMBL" id="AEH62344.1"/>
    </source>
</evidence>
<dbReference type="Pfam" id="PF12890">
    <property type="entry name" value="DHOase"/>
    <property type="match status" value="1"/>
</dbReference>
<evidence type="ECO:0000313" key="4">
    <source>
        <dbReference type="Proteomes" id="UP000001494"/>
    </source>
</evidence>
<sequence>MSFIAIINGRLIDPASQKIVEGGLLLKEGRIAARGQIDPSQADKVIDAEGGYIAPAIIDPTVFSVDLPAFIKGGIGRVALMPDQSPALDEAALIQRAKASGGEAVEVYPLAAGSRGLQGQELAEIGLMQRAGAKAVATGRQWIADSGLMYRLLDYAASLGLTVISHAEDGGLTKGCVATEGLMASRLGLRAAPAVAEAIVVARDLMLAEETDCKIHFAQLTTKKSFDLIRQAKEKGVKVTVGINPAYLLLSDRHTEDFRTFARLSPPLRGEDDRLASVEALLDGVIDMFCSAHDPRDAEDKRLPFIDAKPGMAGAETLLSASLELVHQGVIDLSRLVELLSVNAAQLLGCEGGGLSVGDEADIVIFDIDREWQLDSAKMAAKAGNSPFDGRMMRGKVTHTIKGGKVLL</sequence>
<evidence type="ECO:0000259" key="2">
    <source>
        <dbReference type="Pfam" id="PF12890"/>
    </source>
</evidence>
<dbReference type="PANTHER" id="PTHR43668">
    <property type="entry name" value="ALLANTOINASE"/>
    <property type="match status" value="1"/>
</dbReference>
<dbReference type="PANTHER" id="PTHR43668:SF2">
    <property type="entry name" value="ALLANTOINASE"/>
    <property type="match status" value="1"/>
</dbReference>
<dbReference type="OrthoDB" id="9775759at2"/>
<keyword evidence="1" id="KW-0665">Pyrimidine biosynthesis</keyword>
<dbReference type="InterPro" id="IPR004722">
    <property type="entry name" value="DHOase"/>
</dbReference>
<dbReference type="GO" id="GO:0004151">
    <property type="term" value="F:dihydroorotase activity"/>
    <property type="evidence" value="ECO:0007669"/>
    <property type="project" value="InterPro"/>
</dbReference>
<dbReference type="GO" id="GO:0005737">
    <property type="term" value="C:cytoplasm"/>
    <property type="evidence" value="ECO:0007669"/>
    <property type="project" value="TreeGrafter"/>
</dbReference>
<dbReference type="InterPro" id="IPR032466">
    <property type="entry name" value="Metal_Hydrolase"/>
</dbReference>
<accession>A0A0H3FX18</accession>
<dbReference type="RefSeq" id="WP_014500554.1">
    <property type="nucleotide sequence ID" value="NC_017262.1"/>
</dbReference>
<gene>
    <name evidence="3" type="ordered locus">Zmob_0498</name>
</gene>
<evidence type="ECO:0000256" key="1">
    <source>
        <dbReference type="ARBA" id="ARBA00022975"/>
    </source>
</evidence>
<reference evidence="3 4" key="1">
    <citation type="journal article" date="2011" name="J. Bacteriol.">
        <title>Genome sequence of the ethanol-producing Zymomonas mobilis subsp. mobilis lectotype strain ATCC 10988.</title>
        <authorList>
            <person name="Pappas K.M."/>
            <person name="Kouvelis V.N."/>
            <person name="Saunders E."/>
            <person name="Brettin T.S."/>
            <person name="Bruce D."/>
            <person name="Detter C."/>
            <person name="Balakireva M."/>
            <person name="Han C.S."/>
            <person name="Savvakis G."/>
            <person name="Kyrpides N.C."/>
            <person name="Typas M.A."/>
        </authorList>
    </citation>
    <scope>NUCLEOTIDE SEQUENCE [LARGE SCALE GENOMIC DNA]</scope>
    <source>
        <strain evidence="4">ATCC 10988 / DSM 424 / CCUG 17860 / LMG 404 / NCIMB 8938 / NRRL B-806 / ZM1</strain>
    </source>
</reference>
<protein>
    <submittedName>
        <fullName evidence="3">Amidohydrolase</fullName>
    </submittedName>
</protein>
<keyword evidence="3" id="KW-0378">Hydrolase</keyword>
<dbReference type="InterPro" id="IPR050138">
    <property type="entry name" value="DHOase/Allantoinase_Hydrolase"/>
</dbReference>
<feature type="domain" description="Dihydroorotase catalytic" evidence="2">
    <location>
        <begin position="69"/>
        <end position="225"/>
    </location>
</feature>
<dbReference type="InterPro" id="IPR024403">
    <property type="entry name" value="DHOase_cat"/>
</dbReference>
<dbReference type="Proteomes" id="UP000001494">
    <property type="component" value="Chromosome"/>
</dbReference>
<dbReference type="GO" id="GO:0004038">
    <property type="term" value="F:allantoinase activity"/>
    <property type="evidence" value="ECO:0007669"/>
    <property type="project" value="TreeGrafter"/>
</dbReference>
<dbReference type="GO" id="GO:0006221">
    <property type="term" value="P:pyrimidine nucleotide biosynthetic process"/>
    <property type="evidence" value="ECO:0007669"/>
    <property type="project" value="UniProtKB-KW"/>
</dbReference>
<dbReference type="KEGG" id="zmm:Zmob_0498"/>
<dbReference type="SUPFAM" id="SSF51338">
    <property type="entry name" value="Composite domain of metallo-dependent hydrolases"/>
    <property type="match status" value="1"/>
</dbReference>
<dbReference type="InterPro" id="IPR011059">
    <property type="entry name" value="Metal-dep_hydrolase_composite"/>
</dbReference>